<gene>
    <name evidence="7" type="ORF">LJD61_16045</name>
</gene>
<keyword evidence="3 6" id="KW-0812">Transmembrane</keyword>
<evidence type="ECO:0000313" key="8">
    <source>
        <dbReference type="Proteomes" id="UP001651880"/>
    </source>
</evidence>
<dbReference type="Pfam" id="PF04286">
    <property type="entry name" value="DUF445"/>
    <property type="match status" value="2"/>
</dbReference>
<keyword evidence="5 6" id="KW-0472">Membrane</keyword>
<dbReference type="Proteomes" id="UP001651880">
    <property type="component" value="Unassembled WGS sequence"/>
</dbReference>
<proteinExistence type="inferred from homology"/>
<reference evidence="7 8" key="1">
    <citation type="submission" date="2021-10" db="EMBL/GenBank/DDBJ databases">
        <title>Lutispora strain m25 sp. nov., a thermophilic, non-spore-forming bacterium isolated from a lab-scale methanogenic bioreactor digesting anaerobic sludge.</title>
        <authorList>
            <person name="El Houari A."/>
            <person name="Mcdonald J."/>
        </authorList>
    </citation>
    <scope>NUCLEOTIDE SEQUENCE [LARGE SCALE GENOMIC DNA]</scope>
    <source>
        <strain evidence="8">m25</strain>
    </source>
</reference>
<dbReference type="PANTHER" id="PTHR35791">
    <property type="entry name" value="UPF0754 MEMBRANE PROTEIN YHEB"/>
    <property type="match status" value="1"/>
</dbReference>
<dbReference type="RefSeq" id="WP_255228560.1">
    <property type="nucleotide sequence ID" value="NZ_JAJEKE010000017.1"/>
</dbReference>
<feature type="transmembrane region" description="Helical" evidence="6">
    <location>
        <begin position="6"/>
        <end position="28"/>
    </location>
</feature>
<evidence type="ECO:0000256" key="1">
    <source>
        <dbReference type="ARBA" id="ARBA00004308"/>
    </source>
</evidence>
<organism evidence="7 8">
    <name type="scientific">Lutispora saccharofermentans</name>
    <dbReference type="NCBI Taxonomy" id="3024236"/>
    <lineage>
        <taxon>Bacteria</taxon>
        <taxon>Bacillati</taxon>
        <taxon>Bacillota</taxon>
        <taxon>Clostridia</taxon>
        <taxon>Lutisporales</taxon>
        <taxon>Lutisporaceae</taxon>
        <taxon>Lutispora</taxon>
    </lineage>
</organism>
<evidence type="ECO:0000256" key="2">
    <source>
        <dbReference type="ARBA" id="ARBA00008053"/>
    </source>
</evidence>
<dbReference type="InterPro" id="IPR007383">
    <property type="entry name" value="DUF445"/>
</dbReference>
<protein>
    <submittedName>
        <fullName evidence="7">DUF445 family protein</fullName>
    </submittedName>
</protein>
<evidence type="ECO:0000256" key="5">
    <source>
        <dbReference type="ARBA" id="ARBA00023136"/>
    </source>
</evidence>
<evidence type="ECO:0000256" key="4">
    <source>
        <dbReference type="ARBA" id="ARBA00022989"/>
    </source>
</evidence>
<dbReference type="EMBL" id="JAJEKE010000017">
    <property type="protein sequence ID" value="MCQ1531043.1"/>
    <property type="molecule type" value="Genomic_DNA"/>
</dbReference>
<feature type="transmembrane region" description="Helical" evidence="6">
    <location>
        <begin position="177"/>
        <end position="199"/>
    </location>
</feature>
<comment type="similarity">
    <text evidence="2">Belongs to the UPF0754 family.</text>
</comment>
<sequence length="200" mass="22668">MIYKILFSVFIGGAIGWVTNVLAIKMLFRPLNPINIPILGIEIQGLLPKRRSEMAASIGQTVELELINFKEIFEKLVNDNNTDRIITIVKDKISRNIYEKMPSLVPQIIKNAVLQYIEEQIDREAPNIMAGLINEIYEKTSNEIKIGEMIEEKINAFDLIKIEEITLKIAQRELKHIEVLGGVLGAIIGLLQGILLFIFI</sequence>
<keyword evidence="8" id="KW-1185">Reference proteome</keyword>
<accession>A0ABT1NIJ4</accession>
<dbReference type="PANTHER" id="PTHR35791:SF1">
    <property type="entry name" value="UPF0754 MEMBRANE PROTEIN YHEB"/>
    <property type="match status" value="1"/>
</dbReference>
<comment type="caution">
    <text evidence="7">The sequence shown here is derived from an EMBL/GenBank/DDBJ whole genome shotgun (WGS) entry which is preliminary data.</text>
</comment>
<name>A0ABT1NIJ4_9FIRM</name>
<comment type="subcellular location">
    <subcellularLocation>
        <location evidence="1">Endomembrane system</location>
    </subcellularLocation>
</comment>
<evidence type="ECO:0000256" key="6">
    <source>
        <dbReference type="SAM" id="Phobius"/>
    </source>
</evidence>
<evidence type="ECO:0000256" key="3">
    <source>
        <dbReference type="ARBA" id="ARBA00022692"/>
    </source>
</evidence>
<evidence type="ECO:0000313" key="7">
    <source>
        <dbReference type="EMBL" id="MCQ1531043.1"/>
    </source>
</evidence>
<keyword evidence="4 6" id="KW-1133">Transmembrane helix</keyword>